<protein>
    <submittedName>
        <fullName evidence="9">MFS transporter</fullName>
    </submittedName>
</protein>
<feature type="transmembrane region" description="Helical" evidence="7">
    <location>
        <begin position="12"/>
        <end position="34"/>
    </location>
</feature>
<dbReference type="PROSITE" id="PS50850">
    <property type="entry name" value="MFS"/>
    <property type="match status" value="1"/>
</dbReference>
<evidence type="ECO:0000256" key="7">
    <source>
        <dbReference type="SAM" id="Phobius"/>
    </source>
</evidence>
<sequence length="413" mass="42901">MRLLRNTRFRRLLIGETLSSFGDSAMYLSLAIWAKDLTGSDAAAGMIFLFLTVPALGAPLMGYVVDRVNRKPLLMWLYGGMALLVLSLLTVRTADQLWILYLVALGYGFLFATPARNALLKDLLPSTDAVEARSLLITARESVRIVSPAIGAGVYVAWGGGVLAVLDALTFGVAILLLASIRVTETRPISSGEGFRTQAAAGFRHVHQVPLLFHLVLTMIGYMLFAGLLESASFAAIDEGLGQAAAFFGVSASVQGAGSVLGGLLAGPLVRRLGESGSSGVGYAVVATGMGLCVTGELPLFLAGVALNGIGMPILAVALGTATHLYTPSRMQGRVNAAVTMVTNGGQALSIAAGAALIGLVDYRVMYVLMALAAVTGAVVVLFRPPPVPDVVPSVADEDTGQPVADDASEPTR</sequence>
<dbReference type="CDD" id="cd06173">
    <property type="entry name" value="MFS_MefA_like"/>
    <property type="match status" value="1"/>
</dbReference>
<dbReference type="OrthoDB" id="3460055at2"/>
<name>A0A4V2Y497_9ACTN</name>
<accession>A0A4V2Y497</accession>
<dbReference type="EMBL" id="SMKI01000014">
    <property type="protein sequence ID" value="TDC79575.1"/>
    <property type="molecule type" value="Genomic_DNA"/>
</dbReference>
<feature type="transmembrane region" description="Helical" evidence="7">
    <location>
        <begin position="46"/>
        <end position="66"/>
    </location>
</feature>
<keyword evidence="3 7" id="KW-0812">Transmembrane</keyword>
<dbReference type="InterPro" id="IPR036259">
    <property type="entry name" value="MFS_trans_sf"/>
</dbReference>
<feature type="transmembrane region" description="Helical" evidence="7">
    <location>
        <begin position="241"/>
        <end position="266"/>
    </location>
</feature>
<dbReference type="GO" id="GO:0022857">
    <property type="term" value="F:transmembrane transporter activity"/>
    <property type="evidence" value="ECO:0007669"/>
    <property type="project" value="InterPro"/>
</dbReference>
<keyword evidence="2" id="KW-1003">Cell membrane</keyword>
<proteinExistence type="predicted"/>
<feature type="transmembrane region" description="Helical" evidence="7">
    <location>
        <begin position="154"/>
        <end position="181"/>
    </location>
</feature>
<feature type="transmembrane region" description="Helical" evidence="7">
    <location>
        <begin position="338"/>
        <end position="359"/>
    </location>
</feature>
<evidence type="ECO:0000256" key="6">
    <source>
        <dbReference type="SAM" id="MobiDB-lite"/>
    </source>
</evidence>
<dbReference type="InterPro" id="IPR011701">
    <property type="entry name" value="MFS"/>
</dbReference>
<keyword evidence="5 7" id="KW-0472">Membrane</keyword>
<evidence type="ECO:0000256" key="5">
    <source>
        <dbReference type="ARBA" id="ARBA00023136"/>
    </source>
</evidence>
<feature type="transmembrane region" description="Helical" evidence="7">
    <location>
        <begin position="365"/>
        <end position="383"/>
    </location>
</feature>
<keyword evidence="4 7" id="KW-1133">Transmembrane helix</keyword>
<dbReference type="PANTHER" id="PTHR23513">
    <property type="entry name" value="INTEGRAL MEMBRANE EFFLUX PROTEIN-RELATED"/>
    <property type="match status" value="1"/>
</dbReference>
<dbReference type="SUPFAM" id="SSF103473">
    <property type="entry name" value="MFS general substrate transporter"/>
    <property type="match status" value="1"/>
</dbReference>
<evidence type="ECO:0000256" key="3">
    <source>
        <dbReference type="ARBA" id="ARBA00022692"/>
    </source>
</evidence>
<gene>
    <name evidence="9" type="ORF">E1283_02500</name>
</gene>
<comment type="caution">
    <text evidence="9">The sequence shown here is derived from an EMBL/GenBank/DDBJ whole genome shotgun (WGS) entry which is preliminary data.</text>
</comment>
<feature type="region of interest" description="Disordered" evidence="6">
    <location>
        <begin position="392"/>
        <end position="413"/>
    </location>
</feature>
<dbReference type="Proteomes" id="UP000295345">
    <property type="component" value="Unassembled WGS sequence"/>
</dbReference>
<feature type="transmembrane region" description="Helical" evidence="7">
    <location>
        <begin position="211"/>
        <end position="229"/>
    </location>
</feature>
<dbReference type="AlphaFoldDB" id="A0A4V2Y497"/>
<evidence type="ECO:0000313" key="10">
    <source>
        <dbReference type="Proteomes" id="UP000295345"/>
    </source>
</evidence>
<keyword evidence="10" id="KW-1185">Reference proteome</keyword>
<evidence type="ECO:0000256" key="2">
    <source>
        <dbReference type="ARBA" id="ARBA00022475"/>
    </source>
</evidence>
<reference evidence="9 10" key="1">
    <citation type="submission" date="2019-03" db="EMBL/GenBank/DDBJ databases">
        <title>Draft genome sequences of novel Actinobacteria.</title>
        <authorList>
            <person name="Sahin N."/>
            <person name="Ay H."/>
            <person name="Saygin H."/>
        </authorList>
    </citation>
    <scope>NUCLEOTIDE SEQUENCE [LARGE SCALE GENOMIC DNA]</scope>
    <source>
        <strain evidence="9 10">DSM 41900</strain>
    </source>
</reference>
<evidence type="ECO:0000256" key="1">
    <source>
        <dbReference type="ARBA" id="ARBA00004651"/>
    </source>
</evidence>
<feature type="transmembrane region" description="Helical" evidence="7">
    <location>
        <begin position="73"/>
        <end position="91"/>
    </location>
</feature>
<comment type="subcellular location">
    <subcellularLocation>
        <location evidence="1">Cell membrane</location>
        <topology evidence="1">Multi-pass membrane protein</topology>
    </subcellularLocation>
</comment>
<feature type="domain" description="Major facilitator superfamily (MFS) profile" evidence="8">
    <location>
        <begin position="8"/>
        <end position="389"/>
    </location>
</feature>
<evidence type="ECO:0000313" key="9">
    <source>
        <dbReference type="EMBL" id="TDC79575.1"/>
    </source>
</evidence>
<dbReference type="InterPro" id="IPR020846">
    <property type="entry name" value="MFS_dom"/>
</dbReference>
<organism evidence="9 10">
    <name type="scientific">Streptomyces hainanensis</name>
    <dbReference type="NCBI Taxonomy" id="402648"/>
    <lineage>
        <taxon>Bacteria</taxon>
        <taxon>Bacillati</taxon>
        <taxon>Actinomycetota</taxon>
        <taxon>Actinomycetes</taxon>
        <taxon>Kitasatosporales</taxon>
        <taxon>Streptomycetaceae</taxon>
        <taxon>Streptomyces</taxon>
    </lineage>
</organism>
<feature type="transmembrane region" description="Helical" evidence="7">
    <location>
        <begin position="97"/>
        <end position="115"/>
    </location>
</feature>
<dbReference type="Pfam" id="PF07690">
    <property type="entry name" value="MFS_1"/>
    <property type="match status" value="1"/>
</dbReference>
<evidence type="ECO:0000259" key="8">
    <source>
        <dbReference type="PROSITE" id="PS50850"/>
    </source>
</evidence>
<feature type="transmembrane region" description="Helical" evidence="7">
    <location>
        <begin position="300"/>
        <end position="326"/>
    </location>
</feature>
<evidence type="ECO:0000256" key="4">
    <source>
        <dbReference type="ARBA" id="ARBA00022989"/>
    </source>
</evidence>
<dbReference type="GO" id="GO:0005886">
    <property type="term" value="C:plasma membrane"/>
    <property type="evidence" value="ECO:0007669"/>
    <property type="project" value="UniProtKB-SubCell"/>
</dbReference>
<dbReference type="RefSeq" id="WP_132816083.1">
    <property type="nucleotide sequence ID" value="NZ_SMKI01000014.1"/>
</dbReference>
<dbReference type="Gene3D" id="1.20.1250.20">
    <property type="entry name" value="MFS general substrate transporter like domains"/>
    <property type="match status" value="1"/>
</dbReference>
<dbReference type="PANTHER" id="PTHR23513:SF6">
    <property type="entry name" value="MAJOR FACILITATOR SUPERFAMILY ASSOCIATED DOMAIN-CONTAINING PROTEIN"/>
    <property type="match status" value="1"/>
</dbReference>